<gene>
    <name evidence="1" type="ORF">KHLLAP_LOCUS915</name>
</gene>
<dbReference type="Proteomes" id="UP001295740">
    <property type="component" value="Unassembled WGS sequence"/>
</dbReference>
<dbReference type="InterPro" id="IPR052766">
    <property type="entry name" value="S41A_metabolite_peptidase"/>
</dbReference>
<accession>A0AAI8YD83</accession>
<dbReference type="GO" id="GO:0008236">
    <property type="term" value="F:serine-type peptidase activity"/>
    <property type="evidence" value="ECO:0007669"/>
    <property type="project" value="InterPro"/>
</dbReference>
<reference evidence="1" key="1">
    <citation type="submission" date="2023-10" db="EMBL/GenBank/DDBJ databases">
        <authorList>
            <person name="Hackl T."/>
        </authorList>
    </citation>
    <scope>NUCLEOTIDE SEQUENCE</scope>
</reference>
<evidence type="ECO:0000313" key="1">
    <source>
        <dbReference type="EMBL" id="CAJ2500447.1"/>
    </source>
</evidence>
<keyword evidence="2" id="KW-1185">Reference proteome</keyword>
<dbReference type="PANTHER" id="PTHR37049:SF5">
    <property type="entry name" value="TAIL SPECIFIC PROTEASE DOMAIN-CONTAINING PROTEIN"/>
    <property type="match status" value="1"/>
</dbReference>
<protein>
    <submittedName>
        <fullName evidence="1">Uu.00g033000.m01.CDS01</fullName>
    </submittedName>
</protein>
<name>A0AAI8YD83_9PEZI</name>
<dbReference type="GO" id="GO:0006508">
    <property type="term" value="P:proteolysis"/>
    <property type="evidence" value="ECO:0007669"/>
    <property type="project" value="InterPro"/>
</dbReference>
<proteinExistence type="predicted"/>
<comment type="caution">
    <text evidence="1">The sequence shown here is derived from an EMBL/GenBank/DDBJ whole genome shotgun (WGS) entry which is preliminary data.</text>
</comment>
<dbReference type="AlphaFoldDB" id="A0AAI8YD83"/>
<dbReference type="PANTHER" id="PTHR37049">
    <property type="entry name" value="PEPTIDASE S41 FAMILY PROTEIN"/>
    <property type="match status" value="1"/>
</dbReference>
<dbReference type="InterPro" id="IPR029045">
    <property type="entry name" value="ClpP/crotonase-like_dom_sf"/>
</dbReference>
<dbReference type="Gene3D" id="3.90.226.10">
    <property type="entry name" value="2-enoyl-CoA Hydratase, Chain A, domain 1"/>
    <property type="match status" value="1"/>
</dbReference>
<organism evidence="1 2">
    <name type="scientific">Anthostomella pinea</name>
    <dbReference type="NCBI Taxonomy" id="933095"/>
    <lineage>
        <taxon>Eukaryota</taxon>
        <taxon>Fungi</taxon>
        <taxon>Dikarya</taxon>
        <taxon>Ascomycota</taxon>
        <taxon>Pezizomycotina</taxon>
        <taxon>Sordariomycetes</taxon>
        <taxon>Xylariomycetidae</taxon>
        <taxon>Xylariales</taxon>
        <taxon>Xylariaceae</taxon>
        <taxon>Anthostomella</taxon>
    </lineage>
</organism>
<evidence type="ECO:0000313" key="2">
    <source>
        <dbReference type="Proteomes" id="UP001295740"/>
    </source>
</evidence>
<sequence length="477" mass="51843">MFSSWNSPAYPEIPDVAQPGLGTFGGRYISGKHVFCLIDPFIIPSFDEFGAALGTTQLTIDKFIAKSKTAGLQKVVIDLQQNTGGEVLLAVDRFKRFFPDIEPFAGSRLRAQDATNIMGQTLTTYFNQLSSTEPDSGILAADEWVATARLDAETGSNFTSWDDLFGPLSDGGHLFTKTVSKPQRRIRVCVLPCLTWFRQKQRFNLSSEVFVDNSLEDEGDFQVIPASADAAAPPWPPGDIILLTDGICGSSCALLVEMMHHEAGVRVVTVGGRPQTGPMQAASGSRGARVLSTSILDSNIDFVQELLGDSPEAGFLPNRTEALDVFFLDAGINLRDQVRRRETTPLQFAYEAADCRIFYTPQTVFNYTALWQYAADAIWGTQDLCVSGSTGYATTSKNVTDWTGPPSSRPSTFNIVDHITIANGSAVDDLGQLVGDLLGGRLTRTNQVFTNCDSFGGCPRFQTCVAIQRAVKALAVR</sequence>
<dbReference type="EMBL" id="CAUWAG010000003">
    <property type="protein sequence ID" value="CAJ2500447.1"/>
    <property type="molecule type" value="Genomic_DNA"/>
</dbReference>
<dbReference type="SUPFAM" id="SSF52096">
    <property type="entry name" value="ClpP/crotonase"/>
    <property type="match status" value="1"/>
</dbReference>